<sequence length="541" mass="64024">MRFNSVLLLSFGPPLSLEISLGLIISSIQEFKQFTSRLSKMETNNEKLSIEELPEEIIEKILSYLNVKSLKTAALTCERWNRISAEMRWELKLKFEDKNEIEEEPWIETLLESNRNFKSIQCEGFIEKRNVRLMDIFEKHGGNVQKLVMVDCEFDNFQIFCDVLNFMPNLKEVTFRYSDTRGRFVNNFSEDHLPHLPKLETLKLVVSDLELIKYFKNTKLNSFEIFDDNMKRRQEDVIILLDFLTHQKNLKCLKLEYISSSFFSEFFETIATENFPYKLKELSLSPFYIWRTFNHSNFSNFLEFHSDTVEKLRLRKNLPDLIVRFSFSKFKRLAALTFFDDLILRFPNDLSRLEINPNIKILNIPRLKLIGVKEDALKEFLKHVPNVEMLRTSGSINLHVVSNALTCLTHLELCEMFPYLDQMKSQSLRSITIDWLIFIPDWKKFAASNPNVKKMKIKYAHGNFNIVRFLTNMKLQHLELPKIKVDVNVCKALHENTQDMKSLSIHKASFVNCQENLSDVKCLRFHDDYEIYDDDKIWYDI</sequence>
<dbReference type="Gene3D" id="1.20.1280.50">
    <property type="match status" value="1"/>
</dbReference>
<evidence type="ECO:0000313" key="3">
    <source>
        <dbReference type="Proteomes" id="UP000183832"/>
    </source>
</evidence>
<dbReference type="SMART" id="SM00256">
    <property type="entry name" value="FBOX"/>
    <property type="match status" value="1"/>
</dbReference>
<dbReference type="SUPFAM" id="SSF52047">
    <property type="entry name" value="RNI-like"/>
    <property type="match status" value="2"/>
</dbReference>
<name>A0A1J1HYB3_9DIPT</name>
<dbReference type="Gene3D" id="3.80.10.10">
    <property type="entry name" value="Ribonuclease Inhibitor"/>
    <property type="match status" value="1"/>
</dbReference>
<evidence type="ECO:0000259" key="1">
    <source>
        <dbReference type="PROSITE" id="PS50181"/>
    </source>
</evidence>
<dbReference type="InterPro" id="IPR001810">
    <property type="entry name" value="F-box_dom"/>
</dbReference>
<dbReference type="AlphaFoldDB" id="A0A1J1HYB3"/>
<dbReference type="OrthoDB" id="7777012at2759"/>
<reference evidence="2 3" key="1">
    <citation type="submission" date="2015-04" db="EMBL/GenBank/DDBJ databases">
        <authorList>
            <person name="Syromyatnikov M.Y."/>
            <person name="Popov V.N."/>
        </authorList>
    </citation>
    <scope>NUCLEOTIDE SEQUENCE [LARGE SCALE GENOMIC DNA]</scope>
</reference>
<dbReference type="EMBL" id="CVRI01000030">
    <property type="protein sequence ID" value="CRK92546.1"/>
    <property type="molecule type" value="Genomic_DNA"/>
</dbReference>
<dbReference type="InterPro" id="IPR036047">
    <property type="entry name" value="F-box-like_dom_sf"/>
</dbReference>
<organism evidence="2 3">
    <name type="scientific">Clunio marinus</name>
    <dbReference type="NCBI Taxonomy" id="568069"/>
    <lineage>
        <taxon>Eukaryota</taxon>
        <taxon>Metazoa</taxon>
        <taxon>Ecdysozoa</taxon>
        <taxon>Arthropoda</taxon>
        <taxon>Hexapoda</taxon>
        <taxon>Insecta</taxon>
        <taxon>Pterygota</taxon>
        <taxon>Neoptera</taxon>
        <taxon>Endopterygota</taxon>
        <taxon>Diptera</taxon>
        <taxon>Nematocera</taxon>
        <taxon>Chironomoidea</taxon>
        <taxon>Chironomidae</taxon>
        <taxon>Clunio</taxon>
    </lineage>
</organism>
<dbReference type="PROSITE" id="PS50181">
    <property type="entry name" value="FBOX"/>
    <property type="match status" value="1"/>
</dbReference>
<dbReference type="SUPFAM" id="SSF81383">
    <property type="entry name" value="F-box domain"/>
    <property type="match status" value="1"/>
</dbReference>
<feature type="domain" description="F-box" evidence="1">
    <location>
        <begin position="47"/>
        <end position="98"/>
    </location>
</feature>
<gene>
    <name evidence="2" type="ORF">CLUMA_CG006089</name>
</gene>
<protein>
    <submittedName>
        <fullName evidence="2">CLUMA_CG006089, isoform A</fullName>
    </submittedName>
</protein>
<keyword evidence="3" id="KW-1185">Reference proteome</keyword>
<dbReference type="InterPro" id="IPR032675">
    <property type="entry name" value="LRR_dom_sf"/>
</dbReference>
<dbReference type="Pfam" id="PF12937">
    <property type="entry name" value="F-box-like"/>
    <property type="match status" value="1"/>
</dbReference>
<proteinExistence type="predicted"/>
<accession>A0A1J1HYB3</accession>
<evidence type="ECO:0000313" key="2">
    <source>
        <dbReference type="EMBL" id="CRK92546.1"/>
    </source>
</evidence>
<dbReference type="Proteomes" id="UP000183832">
    <property type="component" value="Unassembled WGS sequence"/>
</dbReference>